<dbReference type="AlphaFoldDB" id="A0A2T5MIS1"/>
<keyword evidence="2" id="KW-0604">Photosystem II</keyword>
<gene>
    <name evidence="5" type="ORF">CJD38_07460</name>
</gene>
<dbReference type="InterPro" id="IPR028203">
    <property type="entry name" value="PSII_CF48-like_dom"/>
</dbReference>
<dbReference type="InterPro" id="IPR015943">
    <property type="entry name" value="WD40/YVTN_repeat-like_dom_sf"/>
</dbReference>
<dbReference type="GO" id="GO:0015979">
    <property type="term" value="P:photosynthesis"/>
    <property type="evidence" value="ECO:0007669"/>
    <property type="project" value="UniProtKB-KW"/>
</dbReference>
<evidence type="ECO:0000256" key="1">
    <source>
        <dbReference type="ARBA" id="ARBA00022531"/>
    </source>
</evidence>
<comment type="caution">
    <text evidence="5">The sequence shown here is derived from an EMBL/GenBank/DDBJ whole genome shotgun (WGS) entry which is preliminary data.</text>
</comment>
<keyword evidence="6" id="KW-1185">Reference proteome</keyword>
<evidence type="ECO:0000259" key="4">
    <source>
        <dbReference type="Pfam" id="PF14870"/>
    </source>
</evidence>
<feature type="domain" description="Photosynthesis system II assembly factor Ycf48/Hcf136-like" evidence="4">
    <location>
        <begin position="75"/>
        <end position="257"/>
    </location>
</feature>
<dbReference type="OrthoDB" id="9813892at2"/>
<keyword evidence="1" id="KW-0602">Photosynthesis</keyword>
<evidence type="ECO:0000313" key="6">
    <source>
        <dbReference type="Proteomes" id="UP000244248"/>
    </source>
</evidence>
<dbReference type="GO" id="GO:0009523">
    <property type="term" value="C:photosystem II"/>
    <property type="evidence" value="ECO:0007669"/>
    <property type="project" value="UniProtKB-KW"/>
</dbReference>
<evidence type="ECO:0000313" key="5">
    <source>
        <dbReference type="EMBL" id="PTU32471.1"/>
    </source>
</evidence>
<dbReference type="EMBL" id="QANS01000002">
    <property type="protein sequence ID" value="PTU32471.1"/>
    <property type="molecule type" value="Genomic_DNA"/>
</dbReference>
<dbReference type="PANTHER" id="PTHR47199">
    <property type="entry name" value="PHOTOSYSTEM II STABILITY/ASSEMBLY FACTOR HCF136, CHLOROPLASTIC"/>
    <property type="match status" value="1"/>
</dbReference>
<organism evidence="5 6">
    <name type="scientific">Stenotrophobium rhamnosiphilum</name>
    <dbReference type="NCBI Taxonomy" id="2029166"/>
    <lineage>
        <taxon>Bacteria</taxon>
        <taxon>Pseudomonadati</taxon>
        <taxon>Pseudomonadota</taxon>
        <taxon>Gammaproteobacteria</taxon>
        <taxon>Nevskiales</taxon>
        <taxon>Nevskiaceae</taxon>
        <taxon>Stenotrophobium</taxon>
    </lineage>
</organism>
<evidence type="ECO:0000256" key="2">
    <source>
        <dbReference type="ARBA" id="ARBA00023276"/>
    </source>
</evidence>
<reference evidence="5 6" key="1">
    <citation type="submission" date="2018-04" db="EMBL/GenBank/DDBJ databases">
        <title>Novel species isolated from glacier.</title>
        <authorList>
            <person name="Liu Q."/>
            <person name="Xin Y.-H."/>
        </authorList>
    </citation>
    <scope>NUCLEOTIDE SEQUENCE [LARGE SCALE GENOMIC DNA]</scope>
    <source>
        <strain evidence="5 6">GT1R17</strain>
    </source>
</reference>
<evidence type="ECO:0000256" key="3">
    <source>
        <dbReference type="SAM" id="SignalP"/>
    </source>
</evidence>
<dbReference type="Proteomes" id="UP000244248">
    <property type="component" value="Unassembled WGS sequence"/>
</dbReference>
<dbReference type="Gene3D" id="2.130.10.10">
    <property type="entry name" value="YVTN repeat-like/Quinoprotein amine dehydrogenase"/>
    <property type="match status" value="1"/>
</dbReference>
<sequence length="330" mass="33854">MKKIFSRCAAALMLSAIVVAAIAEEAAGTAASVSVAKPIPALLISNAERGMLLGIARAGDQIVAVGGNGVIVRSTDGKTWRQAKSPVDTAFNAVGFADSKHGWAVGHDSVILGTSDGGATWAIQNFQPDLNAPIFSILPLSSQQAIVVGAFGLIKTTDDAGVTWRDIDAPAISSDKLHLNSIAKLNNGKFAVAGERGLVGLSADGLQWTRIATQYEGSFFGILPWKEKGAIAFGMRGNVYVCDDLDAPAWKKIETATTSSFFGGETLSGGRVLLTGSDTTALMVSSDGVVAALKKIGNGGNGDSSLTGSLKIPSAEIFIGESGAILTAGD</sequence>
<accession>A0A2T5MIS1</accession>
<keyword evidence="3" id="KW-0732">Signal</keyword>
<dbReference type="Pfam" id="PF14870">
    <property type="entry name" value="PSII_BNR"/>
    <property type="match status" value="1"/>
</dbReference>
<feature type="signal peptide" evidence="3">
    <location>
        <begin position="1"/>
        <end position="20"/>
    </location>
</feature>
<proteinExistence type="predicted"/>
<protein>
    <recommendedName>
        <fullName evidence="4">Photosynthesis system II assembly factor Ycf48/Hcf136-like domain-containing protein</fullName>
    </recommendedName>
</protein>
<name>A0A2T5MIS1_9GAMM</name>
<dbReference type="PANTHER" id="PTHR47199:SF2">
    <property type="entry name" value="PHOTOSYSTEM II STABILITY_ASSEMBLY FACTOR HCF136, CHLOROPLASTIC"/>
    <property type="match status" value="1"/>
</dbReference>
<feature type="chain" id="PRO_5015412938" description="Photosynthesis system II assembly factor Ycf48/Hcf136-like domain-containing protein" evidence="3">
    <location>
        <begin position="21"/>
        <end position="330"/>
    </location>
</feature>
<dbReference type="RefSeq" id="WP_107939668.1">
    <property type="nucleotide sequence ID" value="NZ_QANS01000002.1"/>
</dbReference>
<dbReference type="SUPFAM" id="SSF110296">
    <property type="entry name" value="Oligoxyloglucan reducing end-specific cellobiohydrolase"/>
    <property type="match status" value="1"/>
</dbReference>